<evidence type="ECO:0000313" key="3">
    <source>
        <dbReference type="Proteomes" id="UP001054889"/>
    </source>
</evidence>
<sequence>MAAAVAGAGIFPGWTHLPEDVLVTPPCLLYYSPDAPGIDAGAAKLYCPSTDANFRIPFPQLRNWSARGWLVVADVVGNLHLINPLTGGRIALPPITTLHGVEEGTSYDEDGNLAYSFHRKPGDASRPVPIPVGEAADCAYQRAVLSSRAALLLPAAGGSSCSCTGHFASYPTPAPATSDGLGSHASLLPQRNFYWNAAYNDKDGLFYSIYALDLNRPSPVPRMIIPELKLRDEPYRYLVQAPWVTALPGLKPNCAYVMDDSPEFMNYCKQNKREIGVWDIERQRLQSFDEASDLPFG</sequence>
<proteinExistence type="predicted"/>
<keyword evidence="3" id="KW-1185">Reference proteome</keyword>
<evidence type="ECO:0000313" key="2">
    <source>
        <dbReference type="EMBL" id="GJN04436.1"/>
    </source>
</evidence>
<gene>
    <name evidence="2" type="primary">ga21985</name>
    <name evidence="2" type="ORF">PR202_ga21985</name>
</gene>
<feature type="domain" description="KIB1-4 beta-propeller" evidence="1">
    <location>
        <begin position="65"/>
        <end position="149"/>
    </location>
</feature>
<dbReference type="AlphaFoldDB" id="A0AAV5D1W7"/>
<protein>
    <recommendedName>
        <fullName evidence="1">KIB1-4 beta-propeller domain-containing protein</fullName>
    </recommendedName>
</protein>
<dbReference type="InterPro" id="IPR005174">
    <property type="entry name" value="KIB1-4_b-propeller"/>
</dbReference>
<dbReference type="Proteomes" id="UP001054889">
    <property type="component" value="Unassembled WGS sequence"/>
</dbReference>
<reference evidence="2" key="2">
    <citation type="submission" date="2021-12" db="EMBL/GenBank/DDBJ databases">
        <title>Resequencing data analysis of finger millet.</title>
        <authorList>
            <person name="Hatakeyama M."/>
            <person name="Aluri S."/>
            <person name="Balachadran M.T."/>
            <person name="Sivarajan S.R."/>
            <person name="Poveda L."/>
            <person name="Shimizu-Inatsugi R."/>
            <person name="Schlapbach R."/>
            <person name="Sreeman S.M."/>
            <person name="Shimizu K.K."/>
        </authorList>
    </citation>
    <scope>NUCLEOTIDE SEQUENCE</scope>
</reference>
<comment type="caution">
    <text evidence="2">The sequence shown here is derived from an EMBL/GenBank/DDBJ whole genome shotgun (WGS) entry which is preliminary data.</text>
</comment>
<accession>A0AAV5D1W7</accession>
<dbReference type="PANTHER" id="PTHR44586:SF17">
    <property type="entry name" value="DUF295 DOMAIN-CONTAINING PROTEIN"/>
    <property type="match status" value="1"/>
</dbReference>
<dbReference type="Pfam" id="PF03478">
    <property type="entry name" value="Beta-prop_KIB1-4"/>
    <property type="match status" value="1"/>
</dbReference>
<dbReference type="PANTHER" id="PTHR44586">
    <property type="entry name" value="F-BOX DOMAIN CONTAINING PROTEIN, EXPRESSED"/>
    <property type="match status" value="1"/>
</dbReference>
<reference evidence="2" key="1">
    <citation type="journal article" date="2018" name="DNA Res.">
        <title>Multiple hybrid de novo genome assembly of finger millet, an orphan allotetraploid crop.</title>
        <authorList>
            <person name="Hatakeyama M."/>
            <person name="Aluri S."/>
            <person name="Balachadran M.T."/>
            <person name="Sivarajan S.R."/>
            <person name="Patrignani A."/>
            <person name="Gruter S."/>
            <person name="Poveda L."/>
            <person name="Shimizu-Inatsugi R."/>
            <person name="Baeten J."/>
            <person name="Francoijs K.J."/>
            <person name="Nataraja K.N."/>
            <person name="Reddy Y.A.N."/>
            <person name="Phadnis S."/>
            <person name="Ravikumar R.L."/>
            <person name="Schlapbach R."/>
            <person name="Sreeman S.M."/>
            <person name="Shimizu K.K."/>
        </authorList>
    </citation>
    <scope>NUCLEOTIDE SEQUENCE</scope>
</reference>
<evidence type="ECO:0000259" key="1">
    <source>
        <dbReference type="Pfam" id="PF03478"/>
    </source>
</evidence>
<name>A0AAV5D1W7_ELECO</name>
<organism evidence="2 3">
    <name type="scientific">Eleusine coracana subsp. coracana</name>
    <dbReference type="NCBI Taxonomy" id="191504"/>
    <lineage>
        <taxon>Eukaryota</taxon>
        <taxon>Viridiplantae</taxon>
        <taxon>Streptophyta</taxon>
        <taxon>Embryophyta</taxon>
        <taxon>Tracheophyta</taxon>
        <taxon>Spermatophyta</taxon>
        <taxon>Magnoliopsida</taxon>
        <taxon>Liliopsida</taxon>
        <taxon>Poales</taxon>
        <taxon>Poaceae</taxon>
        <taxon>PACMAD clade</taxon>
        <taxon>Chloridoideae</taxon>
        <taxon>Cynodonteae</taxon>
        <taxon>Eleusininae</taxon>
        <taxon>Eleusine</taxon>
    </lineage>
</organism>
<dbReference type="EMBL" id="BQKI01000011">
    <property type="protein sequence ID" value="GJN04436.1"/>
    <property type="molecule type" value="Genomic_DNA"/>
</dbReference>